<evidence type="ECO:0000256" key="5">
    <source>
        <dbReference type="ARBA" id="ARBA00022989"/>
    </source>
</evidence>
<dbReference type="GO" id="GO:0005886">
    <property type="term" value="C:plasma membrane"/>
    <property type="evidence" value="ECO:0007669"/>
    <property type="project" value="UniProtKB-SubCell"/>
</dbReference>
<keyword evidence="5 7" id="KW-1133">Transmembrane helix</keyword>
<keyword evidence="11" id="KW-1185">Reference proteome</keyword>
<dbReference type="InterPro" id="IPR036259">
    <property type="entry name" value="MFS_trans_sf"/>
</dbReference>
<dbReference type="AlphaFoldDB" id="A0A7Y4P520"/>
<feature type="transmembrane region" description="Helical" evidence="7">
    <location>
        <begin position="239"/>
        <end position="260"/>
    </location>
</feature>
<accession>A0A7Y4P520</accession>
<feature type="transmembrane region" description="Helical" evidence="7">
    <location>
        <begin position="45"/>
        <end position="66"/>
    </location>
</feature>
<evidence type="ECO:0000313" key="11">
    <source>
        <dbReference type="Proteomes" id="UP000534306"/>
    </source>
</evidence>
<proteinExistence type="predicted"/>
<keyword evidence="2" id="KW-0813">Transport</keyword>
<feature type="transmembrane region" description="Helical" evidence="7">
    <location>
        <begin position="163"/>
        <end position="188"/>
    </location>
</feature>
<evidence type="ECO:0000313" key="12">
    <source>
        <dbReference type="Proteomes" id="UP000553957"/>
    </source>
</evidence>
<keyword evidence="6 7" id="KW-0472">Membrane</keyword>
<evidence type="ECO:0000256" key="6">
    <source>
        <dbReference type="ARBA" id="ARBA00023136"/>
    </source>
</evidence>
<reference evidence="9 12" key="2">
    <citation type="submission" date="2020-08" db="EMBL/GenBank/DDBJ databases">
        <title>Sequencing the genomes of 1000 actinobacteria strains.</title>
        <authorList>
            <person name="Klenk H.-P."/>
        </authorList>
    </citation>
    <scope>NUCLEOTIDE SEQUENCE [LARGE SCALE GENOMIC DNA]</scope>
    <source>
        <strain evidence="9 12">DSM 15626</strain>
    </source>
</reference>
<dbReference type="EMBL" id="JABJRC010000017">
    <property type="protein sequence ID" value="NOL45829.1"/>
    <property type="molecule type" value="Genomic_DNA"/>
</dbReference>
<feature type="transmembrane region" description="Helical" evidence="7">
    <location>
        <begin position="367"/>
        <end position="388"/>
    </location>
</feature>
<evidence type="ECO:0000313" key="10">
    <source>
        <dbReference type="EMBL" id="NOL45829.1"/>
    </source>
</evidence>
<feature type="transmembrane region" description="Helical" evidence="7">
    <location>
        <begin position="281"/>
        <end position="314"/>
    </location>
</feature>
<dbReference type="Proteomes" id="UP000534306">
    <property type="component" value="Unassembled WGS sequence"/>
</dbReference>
<evidence type="ECO:0000256" key="2">
    <source>
        <dbReference type="ARBA" id="ARBA00022448"/>
    </source>
</evidence>
<evidence type="ECO:0000259" key="8">
    <source>
        <dbReference type="PROSITE" id="PS50850"/>
    </source>
</evidence>
<feature type="transmembrane region" description="Helical" evidence="7">
    <location>
        <begin position="208"/>
        <end position="233"/>
    </location>
</feature>
<comment type="subcellular location">
    <subcellularLocation>
        <location evidence="1">Cell membrane</location>
        <topology evidence="1">Multi-pass membrane protein</topology>
    </subcellularLocation>
</comment>
<organism evidence="10 11">
    <name type="scientific">Kribbella sandramycini</name>
    <dbReference type="NCBI Taxonomy" id="60450"/>
    <lineage>
        <taxon>Bacteria</taxon>
        <taxon>Bacillati</taxon>
        <taxon>Actinomycetota</taxon>
        <taxon>Actinomycetes</taxon>
        <taxon>Propionibacteriales</taxon>
        <taxon>Kribbellaceae</taxon>
        <taxon>Kribbella</taxon>
    </lineage>
</organism>
<comment type="caution">
    <text evidence="10">The sequence shown here is derived from an EMBL/GenBank/DDBJ whole genome shotgun (WGS) entry which is preliminary data.</text>
</comment>
<dbReference type="SUPFAM" id="SSF103473">
    <property type="entry name" value="MFS general substrate transporter"/>
    <property type="match status" value="1"/>
</dbReference>
<evidence type="ECO:0000256" key="4">
    <source>
        <dbReference type="ARBA" id="ARBA00022692"/>
    </source>
</evidence>
<dbReference type="InterPro" id="IPR011701">
    <property type="entry name" value="MFS"/>
</dbReference>
<feature type="transmembrane region" description="Helical" evidence="7">
    <location>
        <begin position="134"/>
        <end position="157"/>
    </location>
</feature>
<name>A0A7Y4P520_9ACTN</name>
<gene>
    <name evidence="9" type="ORF">HNR71_005890</name>
    <name evidence="10" type="ORF">HPO96_36855</name>
</gene>
<reference evidence="10 11" key="1">
    <citation type="submission" date="2020-05" db="EMBL/GenBank/DDBJ databases">
        <title>Genome sequence of Kribbella sandramycini ATCC 39419.</title>
        <authorList>
            <person name="Maclea K.S."/>
            <person name="Fair J.L."/>
        </authorList>
    </citation>
    <scope>NUCLEOTIDE SEQUENCE [LARGE SCALE GENOMIC DNA]</scope>
    <source>
        <strain evidence="10 11">ATCC 39419</strain>
    </source>
</reference>
<evidence type="ECO:0000256" key="3">
    <source>
        <dbReference type="ARBA" id="ARBA00022475"/>
    </source>
</evidence>
<dbReference type="EMBL" id="JACHKF010000001">
    <property type="protein sequence ID" value="MBB6570253.1"/>
    <property type="molecule type" value="Genomic_DNA"/>
</dbReference>
<dbReference type="Gene3D" id="1.20.1250.20">
    <property type="entry name" value="MFS general substrate transporter like domains"/>
    <property type="match status" value="1"/>
</dbReference>
<dbReference type="PANTHER" id="PTHR23517">
    <property type="entry name" value="RESISTANCE PROTEIN MDTM, PUTATIVE-RELATED-RELATED"/>
    <property type="match status" value="1"/>
</dbReference>
<keyword evidence="4 7" id="KW-0812">Transmembrane</keyword>
<protein>
    <submittedName>
        <fullName evidence="10">MFS transporter</fullName>
    </submittedName>
    <submittedName>
        <fullName evidence="9">Sugar phosphate permease</fullName>
    </submittedName>
</protein>
<dbReference type="GO" id="GO:0022857">
    <property type="term" value="F:transmembrane transporter activity"/>
    <property type="evidence" value="ECO:0007669"/>
    <property type="project" value="InterPro"/>
</dbReference>
<dbReference type="PANTHER" id="PTHR23517:SF2">
    <property type="entry name" value="MULTIDRUG RESISTANCE PROTEIN MDTH"/>
    <property type="match status" value="1"/>
</dbReference>
<feature type="domain" description="Major facilitator superfamily (MFS) profile" evidence="8">
    <location>
        <begin position="7"/>
        <end position="392"/>
    </location>
</feature>
<evidence type="ECO:0000313" key="9">
    <source>
        <dbReference type="EMBL" id="MBB6570253.1"/>
    </source>
</evidence>
<dbReference type="RefSeq" id="WP_171679125.1">
    <property type="nucleotide sequence ID" value="NZ_BAAAGT010000020.1"/>
</dbReference>
<dbReference type="Pfam" id="PF07690">
    <property type="entry name" value="MFS_1"/>
    <property type="match status" value="1"/>
</dbReference>
<dbReference type="PROSITE" id="PS50850">
    <property type="entry name" value="MFS"/>
    <property type="match status" value="1"/>
</dbReference>
<dbReference type="Proteomes" id="UP000553957">
    <property type="component" value="Unassembled WGS sequence"/>
</dbReference>
<keyword evidence="3" id="KW-1003">Cell membrane</keyword>
<evidence type="ECO:0000256" key="7">
    <source>
        <dbReference type="SAM" id="Phobius"/>
    </source>
</evidence>
<feature type="transmembrane region" description="Helical" evidence="7">
    <location>
        <begin position="12"/>
        <end position="33"/>
    </location>
</feature>
<evidence type="ECO:0000256" key="1">
    <source>
        <dbReference type="ARBA" id="ARBA00004651"/>
    </source>
</evidence>
<dbReference type="InterPro" id="IPR050171">
    <property type="entry name" value="MFS_Transporters"/>
</dbReference>
<sequence length="411" mass="42342">MTAFAPAVRRLIVATLVNTLGNGLYAAIGALYLTRVAGLSVGEVGIGLTIAGVIGLITSTPMGVIADRLGPNRAYVGFLLLQALTMSSLTLVHSFAGYVAVAAVTAIADSGQRGAKGALIAGLSPSDQRVRTRAVLRVTTNIGMGIGLALAGIVLALDQRDLYIGALLVNGLTYCVTAALVRFGLPIVEKVPAATGPSGLTALRDRPFLAFVVLDGVLSMHNAMAQLAIPLWVVTATDAPRWLISVLLVVNAVAVVLLQIRTARGTETLTGAARAGRRAGLLLALACGVLAVTDVTSGAVTVALLVVVALVHVLGEMLQSASGWGVSFELAPPGAQGQYQGAYAMGHQLGDLVAPLLLTTIAVSWGWPGWLITAVLFLGAGSFIPMVVRRARHETASVVAERVEDCRGVHS</sequence>
<dbReference type="InterPro" id="IPR020846">
    <property type="entry name" value="MFS_dom"/>
</dbReference>
<feature type="transmembrane region" description="Helical" evidence="7">
    <location>
        <begin position="86"/>
        <end position="108"/>
    </location>
</feature>